<dbReference type="EMBL" id="JASJOU010000006">
    <property type="protein sequence ID" value="MDJ1502747.1"/>
    <property type="molecule type" value="Genomic_DNA"/>
</dbReference>
<dbReference type="Proteomes" id="UP001232063">
    <property type="component" value="Unassembled WGS sequence"/>
</dbReference>
<evidence type="ECO:0000313" key="1">
    <source>
        <dbReference type="EMBL" id="MDJ1502747.1"/>
    </source>
</evidence>
<sequence length="43" mass="4993">MPGSFFSNQQIDWLENWAKENGMLNEYQPENFIGTIPTEEATD</sequence>
<keyword evidence="2" id="KW-1185">Reference proteome</keyword>
<dbReference type="AlphaFoldDB" id="A0AAE3R8I9"/>
<accession>A0AAE3R8I9</accession>
<name>A0AAE3R8I9_9BACT</name>
<reference evidence="1" key="1">
    <citation type="submission" date="2023-05" db="EMBL/GenBank/DDBJ databases">
        <authorList>
            <person name="Zhang X."/>
        </authorList>
    </citation>
    <scope>NUCLEOTIDE SEQUENCE</scope>
    <source>
        <strain evidence="1">BD1B2-1</strain>
    </source>
</reference>
<gene>
    <name evidence="1" type="ORF">QNI22_18915</name>
</gene>
<protein>
    <submittedName>
        <fullName evidence="1">Uncharacterized protein</fullName>
    </submittedName>
</protein>
<organism evidence="1 2">
    <name type="scientific">Xanthocytophaga agilis</name>
    <dbReference type="NCBI Taxonomy" id="3048010"/>
    <lineage>
        <taxon>Bacteria</taxon>
        <taxon>Pseudomonadati</taxon>
        <taxon>Bacteroidota</taxon>
        <taxon>Cytophagia</taxon>
        <taxon>Cytophagales</taxon>
        <taxon>Rhodocytophagaceae</taxon>
        <taxon>Xanthocytophaga</taxon>
    </lineage>
</organism>
<dbReference type="RefSeq" id="WP_314513013.1">
    <property type="nucleotide sequence ID" value="NZ_JASJOU010000006.1"/>
</dbReference>
<evidence type="ECO:0000313" key="2">
    <source>
        <dbReference type="Proteomes" id="UP001232063"/>
    </source>
</evidence>
<proteinExistence type="predicted"/>
<comment type="caution">
    <text evidence="1">The sequence shown here is derived from an EMBL/GenBank/DDBJ whole genome shotgun (WGS) entry which is preliminary data.</text>
</comment>